<feature type="domain" description="RRM" evidence="5">
    <location>
        <begin position="499"/>
        <end position="571"/>
    </location>
</feature>
<dbReference type="Gene3D" id="3.30.70.330">
    <property type="match status" value="1"/>
</dbReference>
<keyword evidence="3" id="KW-0862">Zinc</keyword>
<dbReference type="PANTHER" id="PTHR47678">
    <property type="entry name" value="TETRATRICOPEPTIDE REPEAT PROTEIN 31"/>
    <property type="match status" value="1"/>
</dbReference>
<feature type="compositionally biased region" description="Basic and acidic residues" evidence="4">
    <location>
        <begin position="154"/>
        <end position="166"/>
    </location>
</feature>
<evidence type="ECO:0000259" key="5">
    <source>
        <dbReference type="PROSITE" id="PS50102"/>
    </source>
</evidence>
<gene>
    <name evidence="7" type="ORF">F2P81_003016</name>
</gene>
<feature type="compositionally biased region" description="Basic and acidic residues" evidence="4">
    <location>
        <begin position="234"/>
        <end position="261"/>
    </location>
</feature>
<dbReference type="Pfam" id="PF13181">
    <property type="entry name" value="TPR_8"/>
    <property type="match status" value="1"/>
</dbReference>
<feature type="compositionally biased region" description="Basic and acidic residues" evidence="4">
    <location>
        <begin position="111"/>
        <end position="133"/>
    </location>
</feature>
<dbReference type="PROSITE" id="PS50103">
    <property type="entry name" value="ZF_C3H1"/>
    <property type="match status" value="1"/>
</dbReference>
<keyword evidence="2" id="KW-0802">TPR repeat</keyword>
<evidence type="ECO:0000256" key="2">
    <source>
        <dbReference type="PROSITE-ProRule" id="PRU00339"/>
    </source>
</evidence>
<dbReference type="PROSITE" id="PS50102">
    <property type="entry name" value="RRM"/>
    <property type="match status" value="1"/>
</dbReference>
<dbReference type="Gene3D" id="1.25.40.10">
    <property type="entry name" value="Tetratricopeptide repeat domain"/>
    <property type="match status" value="1"/>
</dbReference>
<dbReference type="SUPFAM" id="SSF54928">
    <property type="entry name" value="RNA-binding domain, RBD"/>
    <property type="match status" value="1"/>
</dbReference>
<evidence type="ECO:0000313" key="8">
    <source>
        <dbReference type="Proteomes" id="UP000438429"/>
    </source>
</evidence>
<sequence length="673" mass="76477">MVDFIKATTGPIHGFHAAGAFLNVLTSGLFAFRNYDLEDDLIYSDDDDDDDDYHICPYNSAHRPIEPHPQIRQLTEEEANKHAEELIAEEERRKEKTEKNKRKKMRQKEKKRLEKENAVKEILPEEERCKSDSSENLNENPVIKSNTEGNESPECDKTQNETEAVGHGESSGGLDKTKTLLTMDKKDEEEKESDFNNSLYACSAKPVPEETCDPQSAKERKKGKRKSPEVQQLEEEKPKVMETPDVQKKEDEKEEPDKEKPMGATVEEFAKMSRELAATGNLWASSGQYEMAMKCFTDAIKFNPKEFRLFGNRSLCYERMHQYENALRDADLALSMEPSWIKGLFRKGKALCGLKRYYEASLIYKEVLKLEDSSAEAKQEIKRAQTLHLMEMGFSWTQSSEALKKHATLEEAVEALFCGDVNEDPGAGASADTTADYQVVQEVEEEEYDDNEEEGEWIVLQPSRPRTQQIKEFDAPVQSRSNSQSPTPHLRNSVKPPFFSVWVGSLAPAVTYSTLHELFSRVGAIYSIKMLLEHQCAFVNYTRKEDCDRAIQCFDGMVLEGAPLSVRGPSKYQAAHGFARSAATDPFSRSGQQKKECFFWRTSGCTRQDCTFRHVPEHKNIDKDKFTSRLGNFNTHNFNPTCATLPVANGTCFLFNADNAERRVGVSVKAIHY</sequence>
<dbReference type="EMBL" id="VEVO01000003">
    <property type="protein sequence ID" value="KAF0043858.1"/>
    <property type="molecule type" value="Genomic_DNA"/>
</dbReference>
<feature type="compositionally biased region" description="Basic and acidic residues" evidence="4">
    <location>
        <begin position="84"/>
        <end position="98"/>
    </location>
</feature>
<proteinExistence type="predicted"/>
<dbReference type="InterPro" id="IPR000571">
    <property type="entry name" value="Znf_CCCH"/>
</dbReference>
<dbReference type="AlphaFoldDB" id="A0A6A4THC1"/>
<feature type="region of interest" description="Disordered" evidence="4">
    <location>
        <begin position="84"/>
        <end position="263"/>
    </location>
</feature>
<dbReference type="SUPFAM" id="SSF48452">
    <property type="entry name" value="TPR-like"/>
    <property type="match status" value="1"/>
</dbReference>
<protein>
    <submittedName>
        <fullName evidence="7">Uncharacterized protein</fullName>
    </submittedName>
</protein>
<dbReference type="GO" id="GO:0008270">
    <property type="term" value="F:zinc ion binding"/>
    <property type="evidence" value="ECO:0007669"/>
    <property type="project" value="UniProtKB-KW"/>
</dbReference>
<feature type="repeat" description="TPR" evidence="2">
    <location>
        <begin position="273"/>
        <end position="306"/>
    </location>
</feature>
<evidence type="ECO:0000256" key="3">
    <source>
        <dbReference type="PROSITE-ProRule" id="PRU00723"/>
    </source>
</evidence>
<dbReference type="InterPro" id="IPR011990">
    <property type="entry name" value="TPR-like_helical_dom_sf"/>
</dbReference>
<dbReference type="InterPro" id="IPR012677">
    <property type="entry name" value="Nucleotide-bd_a/b_plait_sf"/>
</dbReference>
<dbReference type="SMART" id="SM00360">
    <property type="entry name" value="RRM"/>
    <property type="match status" value="1"/>
</dbReference>
<evidence type="ECO:0000259" key="6">
    <source>
        <dbReference type="PROSITE" id="PS50103"/>
    </source>
</evidence>
<reference evidence="7 8" key="1">
    <citation type="submission" date="2019-06" db="EMBL/GenBank/DDBJ databases">
        <title>Draft genomes of female and male turbot (Scophthalmus maximus).</title>
        <authorList>
            <person name="Xu H."/>
            <person name="Xu X.-W."/>
            <person name="Shao C."/>
            <person name="Chen S."/>
        </authorList>
    </citation>
    <scope>NUCLEOTIDE SEQUENCE [LARGE SCALE GENOMIC DNA]</scope>
    <source>
        <strain evidence="7">Ysfricsl-2016a</strain>
        <tissue evidence="7">Blood</tissue>
    </source>
</reference>
<dbReference type="InterPro" id="IPR019734">
    <property type="entry name" value="TPR_rpt"/>
</dbReference>
<keyword evidence="1" id="KW-0694">RNA-binding</keyword>
<dbReference type="CDD" id="cd00590">
    <property type="entry name" value="RRM_SF"/>
    <property type="match status" value="1"/>
</dbReference>
<dbReference type="Proteomes" id="UP000438429">
    <property type="component" value="Unassembled WGS sequence"/>
</dbReference>
<accession>A0A6A4THC1</accession>
<dbReference type="InterPro" id="IPR035979">
    <property type="entry name" value="RBD_domain_sf"/>
</dbReference>
<name>A0A6A4THC1_SCOMX</name>
<comment type="caution">
    <text evidence="7">The sequence shown here is derived from an EMBL/GenBank/DDBJ whole genome shotgun (WGS) entry which is preliminary data.</text>
</comment>
<organism evidence="7 8">
    <name type="scientific">Scophthalmus maximus</name>
    <name type="common">Turbot</name>
    <name type="synonym">Psetta maxima</name>
    <dbReference type="NCBI Taxonomy" id="52904"/>
    <lineage>
        <taxon>Eukaryota</taxon>
        <taxon>Metazoa</taxon>
        <taxon>Chordata</taxon>
        <taxon>Craniata</taxon>
        <taxon>Vertebrata</taxon>
        <taxon>Euteleostomi</taxon>
        <taxon>Actinopterygii</taxon>
        <taxon>Neopterygii</taxon>
        <taxon>Teleostei</taxon>
        <taxon>Neoteleostei</taxon>
        <taxon>Acanthomorphata</taxon>
        <taxon>Carangaria</taxon>
        <taxon>Pleuronectiformes</taxon>
        <taxon>Pleuronectoidei</taxon>
        <taxon>Scophthalmidae</taxon>
        <taxon>Scophthalmus</taxon>
    </lineage>
</organism>
<dbReference type="GO" id="GO:0003723">
    <property type="term" value="F:RNA binding"/>
    <property type="evidence" value="ECO:0007669"/>
    <property type="project" value="UniProtKB-UniRule"/>
</dbReference>
<dbReference type="PROSITE" id="PS50005">
    <property type="entry name" value="TPR"/>
    <property type="match status" value="1"/>
</dbReference>
<keyword evidence="3" id="KW-0479">Metal-binding</keyword>
<dbReference type="Pfam" id="PF00076">
    <property type="entry name" value="RRM_1"/>
    <property type="match status" value="1"/>
</dbReference>
<feature type="zinc finger region" description="C3H1-type" evidence="3">
    <location>
        <begin position="591"/>
        <end position="617"/>
    </location>
</feature>
<evidence type="ECO:0000256" key="1">
    <source>
        <dbReference type="PROSITE-ProRule" id="PRU00176"/>
    </source>
</evidence>
<feature type="domain" description="C3H1-type" evidence="6">
    <location>
        <begin position="591"/>
        <end position="617"/>
    </location>
</feature>
<dbReference type="InterPro" id="IPR000504">
    <property type="entry name" value="RRM_dom"/>
</dbReference>
<evidence type="ECO:0000256" key="4">
    <source>
        <dbReference type="SAM" id="MobiDB-lite"/>
    </source>
</evidence>
<evidence type="ECO:0000313" key="7">
    <source>
        <dbReference type="EMBL" id="KAF0043858.1"/>
    </source>
</evidence>
<keyword evidence="3" id="KW-0863">Zinc-finger</keyword>
<dbReference type="PANTHER" id="PTHR47678:SF1">
    <property type="entry name" value="TETRATRICOPEPTIDE REPEAT PROTEIN 31"/>
    <property type="match status" value="1"/>
</dbReference>
<dbReference type="SMART" id="SM00028">
    <property type="entry name" value="TPR"/>
    <property type="match status" value="3"/>
</dbReference>
<feature type="compositionally biased region" description="Basic and acidic residues" evidence="4">
    <location>
        <begin position="175"/>
        <end position="188"/>
    </location>
</feature>
<feature type="compositionally biased region" description="Polar residues" evidence="4">
    <location>
        <begin position="134"/>
        <end position="150"/>
    </location>
</feature>
<feature type="compositionally biased region" description="Basic residues" evidence="4">
    <location>
        <begin position="99"/>
        <end position="110"/>
    </location>
</feature>